<protein>
    <submittedName>
        <fullName evidence="2">Uncharacterized protein</fullName>
    </submittedName>
</protein>
<accession>A0A9X3Z4H0</accession>
<evidence type="ECO:0000313" key="2">
    <source>
        <dbReference type="EMBL" id="MDA5109803.1"/>
    </source>
</evidence>
<sequence>MWLILCLALLVSPLQTGAAKAEAAEQVELFDTDKERVVDTFDNTEAFQTEAQALLNSVSGRVQELNPPLEHAMIVKIPLVPPRQLVHRPSKIDAAIAEIFVVMPKAGSRRPWMILHTKEYETLVVEFGGEVGGLKRLVRLRD</sequence>
<dbReference type="EMBL" id="JAPYYP010000022">
    <property type="protein sequence ID" value="MDA5109803.1"/>
    <property type="molecule type" value="Genomic_DNA"/>
</dbReference>
<dbReference type="RefSeq" id="WP_035299245.1">
    <property type="nucleotide sequence ID" value="NZ_JAPYYP010000022.1"/>
</dbReference>
<proteinExistence type="predicted"/>
<name>A0A9X3Z4H0_9BACL</name>
<feature type="chain" id="PRO_5040896402" evidence="1">
    <location>
        <begin position="19"/>
        <end position="142"/>
    </location>
</feature>
<organism evidence="2 3">
    <name type="scientific">Brevibacillus thermoruber</name>
    <dbReference type="NCBI Taxonomy" id="33942"/>
    <lineage>
        <taxon>Bacteria</taxon>
        <taxon>Bacillati</taxon>
        <taxon>Bacillota</taxon>
        <taxon>Bacilli</taxon>
        <taxon>Bacillales</taxon>
        <taxon>Paenibacillaceae</taxon>
        <taxon>Brevibacillus</taxon>
    </lineage>
</organism>
<gene>
    <name evidence="2" type="ORF">O3V59_15660</name>
</gene>
<reference evidence="2" key="1">
    <citation type="submission" date="2022-12" db="EMBL/GenBank/DDBJ databases">
        <title>Draft genome sequence of the thermophilic strain Brevibacillus thermoruber HT42, isolated from Los Humeros, Puebla, Mexico, with biotechnological potential.</title>
        <authorList>
            <person name="Lara Sanchez J."/>
            <person name="Solis Palacios R."/>
            <person name="Bustos Baena A.S."/>
            <person name="Ruz Baez A.E."/>
            <person name="Espinosa Luna G."/>
            <person name="Oliart Ros R.M."/>
        </authorList>
    </citation>
    <scope>NUCLEOTIDE SEQUENCE</scope>
    <source>
        <strain evidence="2">HT42</strain>
    </source>
</reference>
<keyword evidence="3" id="KW-1185">Reference proteome</keyword>
<evidence type="ECO:0000313" key="3">
    <source>
        <dbReference type="Proteomes" id="UP001151071"/>
    </source>
</evidence>
<dbReference type="Proteomes" id="UP001151071">
    <property type="component" value="Unassembled WGS sequence"/>
</dbReference>
<dbReference type="AlphaFoldDB" id="A0A9X3Z4H0"/>
<comment type="caution">
    <text evidence="2">The sequence shown here is derived from an EMBL/GenBank/DDBJ whole genome shotgun (WGS) entry which is preliminary data.</text>
</comment>
<keyword evidence="1" id="KW-0732">Signal</keyword>
<evidence type="ECO:0000256" key="1">
    <source>
        <dbReference type="SAM" id="SignalP"/>
    </source>
</evidence>
<feature type="signal peptide" evidence="1">
    <location>
        <begin position="1"/>
        <end position="18"/>
    </location>
</feature>